<organism evidence="1 2">
    <name type="scientific">Plesiomonas shigelloides</name>
    <name type="common">Aeromonas shigelloides</name>
    <dbReference type="NCBI Taxonomy" id="703"/>
    <lineage>
        <taxon>Bacteria</taxon>
        <taxon>Pseudomonadati</taxon>
        <taxon>Pseudomonadota</taxon>
        <taxon>Gammaproteobacteria</taxon>
        <taxon>Enterobacterales</taxon>
        <taxon>Enterobacteriaceae</taxon>
        <taxon>Plesiomonas</taxon>
    </lineage>
</organism>
<accession>A0A8I1W861</accession>
<reference evidence="1" key="1">
    <citation type="submission" date="2021-03" db="EMBL/GenBank/DDBJ databases">
        <title>Plesiomonas shigelloides zfcc0051, isolated from zebrafish feces.</title>
        <authorList>
            <person name="Vanderhoek Z."/>
            <person name="Gaulke C."/>
        </authorList>
    </citation>
    <scope>NUCLEOTIDE SEQUENCE</scope>
    <source>
        <strain evidence="1">Zfcc0051</strain>
    </source>
</reference>
<evidence type="ECO:0000313" key="1">
    <source>
        <dbReference type="EMBL" id="MBO1109403.1"/>
    </source>
</evidence>
<protein>
    <submittedName>
        <fullName evidence="1">Uncharacterized protein</fullName>
    </submittedName>
</protein>
<evidence type="ECO:0000313" key="2">
    <source>
        <dbReference type="Proteomes" id="UP000664658"/>
    </source>
</evidence>
<dbReference type="EMBL" id="JAFNAA010000018">
    <property type="protein sequence ID" value="MBO1109403.1"/>
    <property type="molecule type" value="Genomic_DNA"/>
</dbReference>
<dbReference type="RefSeq" id="WP_039046626.1">
    <property type="nucleotide sequence ID" value="NZ_JAFNAA010000018.1"/>
</dbReference>
<gene>
    <name evidence="1" type="ORF">J2R62_14500</name>
</gene>
<dbReference type="Proteomes" id="UP000664658">
    <property type="component" value="Unassembled WGS sequence"/>
</dbReference>
<dbReference type="AlphaFoldDB" id="A0A8I1W861"/>
<comment type="caution">
    <text evidence="1">The sequence shown here is derived from an EMBL/GenBank/DDBJ whole genome shotgun (WGS) entry which is preliminary data.</text>
</comment>
<sequence>MSLDISVLGWLGLLIASPAIFISSRVAIRCLLDVVISDTKIAITYTDADKKIHKTSIYLDSDDELLKLIDGIAEKNKKVRKETASHA</sequence>
<proteinExistence type="predicted"/>
<name>A0A8I1W861_PLESH</name>